<protein>
    <submittedName>
        <fullName evidence="1">Uncharacterized protein</fullName>
    </submittedName>
</protein>
<evidence type="ECO:0000313" key="1">
    <source>
        <dbReference type="EMBL" id="AXQ68721.1"/>
    </source>
</evidence>
<organism evidence="1 2">
    <name type="scientific">Caulobacter phage CcrPW</name>
    <dbReference type="NCBI Taxonomy" id="2283271"/>
    <lineage>
        <taxon>Viruses</taxon>
        <taxon>Duplodnaviria</taxon>
        <taxon>Heunggongvirae</taxon>
        <taxon>Uroviricota</taxon>
        <taxon>Caudoviricetes</taxon>
        <taxon>Jeanschmidtviridae</taxon>
        <taxon>Colossusvirus</taxon>
        <taxon>Colossusvirus PW</taxon>
    </lineage>
</organism>
<dbReference type="EMBL" id="MH588545">
    <property type="protein sequence ID" value="AXQ68721.1"/>
    <property type="molecule type" value="Genomic_DNA"/>
</dbReference>
<proteinExistence type="predicted"/>
<gene>
    <name evidence="1" type="ORF">CcrPW_gp182c</name>
</gene>
<accession>A0A385EA07</accession>
<reference evidence="2" key="1">
    <citation type="submission" date="2018-07" db="EMBL/GenBank/DDBJ databases">
        <title>Giant CbK-like Caulobacter bacteriophages have genetically divergent genomes.</title>
        <authorList>
            <person name="Wilson K.M."/>
            <person name="Ely B."/>
        </authorList>
    </citation>
    <scope>NUCLEOTIDE SEQUENCE [LARGE SCALE GENOMIC DNA]</scope>
</reference>
<reference evidence="1 2" key="2">
    <citation type="submission" date="2018-09" db="EMBL/GenBank/DDBJ databases">
        <title>Giant CbK-like Caulobacter bacteriophages have genetically divergent genomes.</title>
        <authorList>
            <person name="Wilson K."/>
            <person name="Ely B."/>
        </authorList>
    </citation>
    <scope>NUCLEOTIDE SEQUENCE [LARGE SCALE GENOMIC DNA]</scope>
</reference>
<keyword evidence="2" id="KW-1185">Reference proteome</keyword>
<evidence type="ECO:0000313" key="2">
    <source>
        <dbReference type="Proteomes" id="UP000259026"/>
    </source>
</evidence>
<name>A0A385EA07_9CAUD</name>
<dbReference type="Proteomes" id="UP000259026">
    <property type="component" value="Segment"/>
</dbReference>
<sequence>MSYPNGSVLMIVEETVQHAYLISPDSPKIHEIAGKLKALATGPYLEGIPMSWDRPPGALDGYLVKGQPMPSMTMREAEDFKTGQHSTYTKFIIVLPDENGEPCVKQTFTNKTVTQAPVKTKKRRK</sequence>